<name>A0A1H7PT22_OLID1</name>
<keyword evidence="1" id="KW-0378">Hydrolase</keyword>
<dbReference type="STRING" id="407022.SAMN05661044_02337"/>
<dbReference type="InterPro" id="IPR050583">
    <property type="entry name" value="Mycobacterial_A85_antigen"/>
</dbReference>
<protein>
    <submittedName>
        <fullName evidence="1">S-formylglutathione hydrolase FrmB</fullName>
    </submittedName>
</protein>
<dbReference type="Proteomes" id="UP000199421">
    <property type="component" value="Unassembled WGS sequence"/>
</dbReference>
<keyword evidence="2" id="KW-1185">Reference proteome</keyword>
<gene>
    <name evidence="1" type="ORF">SAMN05661044_02337</name>
</gene>
<dbReference type="PANTHER" id="PTHR48098:SF1">
    <property type="entry name" value="DIACYLGLYCEROL ACYLTRANSFERASE_MYCOLYLTRANSFERASE AG85A"/>
    <property type="match status" value="1"/>
</dbReference>
<dbReference type="RefSeq" id="WP_093324254.1">
    <property type="nucleotide sequence ID" value="NZ_FOAF01000002.1"/>
</dbReference>
<dbReference type="InterPro" id="IPR000801">
    <property type="entry name" value="Esterase-like"/>
</dbReference>
<proteinExistence type="predicted"/>
<dbReference type="GO" id="GO:0016787">
    <property type="term" value="F:hydrolase activity"/>
    <property type="evidence" value="ECO:0007669"/>
    <property type="project" value="UniProtKB-KW"/>
</dbReference>
<evidence type="ECO:0000313" key="2">
    <source>
        <dbReference type="Proteomes" id="UP000199421"/>
    </source>
</evidence>
<dbReference type="GO" id="GO:0016747">
    <property type="term" value="F:acyltransferase activity, transferring groups other than amino-acyl groups"/>
    <property type="evidence" value="ECO:0007669"/>
    <property type="project" value="TreeGrafter"/>
</dbReference>
<dbReference type="AlphaFoldDB" id="A0A1H7PT22"/>
<evidence type="ECO:0000313" key="1">
    <source>
        <dbReference type="EMBL" id="SEL38544.1"/>
    </source>
</evidence>
<organism evidence="1 2">
    <name type="scientific">Olivibacter domesticus</name>
    <name type="common">Pseudosphingobacterium domesticum</name>
    <dbReference type="NCBI Taxonomy" id="407022"/>
    <lineage>
        <taxon>Bacteria</taxon>
        <taxon>Pseudomonadati</taxon>
        <taxon>Bacteroidota</taxon>
        <taxon>Sphingobacteriia</taxon>
        <taxon>Sphingobacteriales</taxon>
        <taxon>Sphingobacteriaceae</taxon>
        <taxon>Olivibacter</taxon>
    </lineage>
</organism>
<dbReference type="Pfam" id="PF00756">
    <property type="entry name" value="Esterase"/>
    <property type="match status" value="1"/>
</dbReference>
<dbReference type="InterPro" id="IPR029058">
    <property type="entry name" value="AB_hydrolase_fold"/>
</dbReference>
<dbReference type="EMBL" id="FOAF01000002">
    <property type="protein sequence ID" value="SEL38544.1"/>
    <property type="molecule type" value="Genomic_DNA"/>
</dbReference>
<dbReference type="PANTHER" id="PTHR48098">
    <property type="entry name" value="ENTEROCHELIN ESTERASE-RELATED"/>
    <property type="match status" value="1"/>
</dbReference>
<reference evidence="2" key="1">
    <citation type="submission" date="2016-10" db="EMBL/GenBank/DDBJ databases">
        <authorList>
            <person name="Varghese N."/>
            <person name="Submissions S."/>
        </authorList>
    </citation>
    <scope>NUCLEOTIDE SEQUENCE [LARGE SCALE GENOMIC DNA]</scope>
    <source>
        <strain evidence="2">DSM 18733</strain>
    </source>
</reference>
<dbReference type="Gene3D" id="3.40.50.1820">
    <property type="entry name" value="alpha/beta hydrolase"/>
    <property type="match status" value="1"/>
</dbReference>
<dbReference type="OrthoDB" id="9803578at2"/>
<sequence length="270" mass="31116">MHKIIFFIGFYLTTVLVQGAEVDTVLTTSKSMNKAIKAVVIRPTNDDEKKEMPVVYLLHGYSGNYADWIKKVPAIKRLADQYQFIIVCPDGGFSSWYFDSPIDDNFKYETYIVDELIPFIDQKYKTVKSREGRAITGLSMGGHGALYLSFRHQDLFGAAGSMSGGVDIRPFPSNWDLAKRLGMQAEHADLWEKYTVTNMLYLLIPNRLSIIIDCGTGDFFYNVNEQLHHKLLDRNIPHDYITRAGVHNWDYWANSIQYQLLFMHRFFVAE</sequence>
<dbReference type="SUPFAM" id="SSF53474">
    <property type="entry name" value="alpha/beta-Hydrolases"/>
    <property type="match status" value="1"/>
</dbReference>
<accession>A0A1H7PT22</accession>